<dbReference type="FunFam" id="1.25.10.10:FF:000028">
    <property type="entry name" value="Transportin-1 isoform 1"/>
    <property type="match status" value="1"/>
</dbReference>
<dbReference type="OrthoDB" id="951172at2759"/>
<dbReference type="Pfam" id="PF03810">
    <property type="entry name" value="IBN_N"/>
    <property type="match status" value="1"/>
</dbReference>
<dbReference type="GO" id="GO:0005737">
    <property type="term" value="C:cytoplasm"/>
    <property type="evidence" value="ECO:0007669"/>
    <property type="project" value="UniProtKB-SubCell"/>
</dbReference>
<keyword evidence="12" id="KW-1185">Reference proteome</keyword>
<evidence type="ECO:0000256" key="9">
    <source>
        <dbReference type="SAM" id="MobiDB-lite"/>
    </source>
</evidence>
<reference evidence="11" key="1">
    <citation type="submission" date="2022-07" db="EMBL/GenBank/DDBJ databases">
        <title>Phylogenomic reconstructions and comparative analyses of Kickxellomycotina fungi.</title>
        <authorList>
            <person name="Reynolds N.K."/>
            <person name="Stajich J.E."/>
            <person name="Barry K."/>
            <person name="Grigoriev I.V."/>
            <person name="Crous P."/>
            <person name="Smith M.E."/>
        </authorList>
    </citation>
    <scope>NUCLEOTIDE SEQUENCE</scope>
    <source>
        <strain evidence="11">NBRC 100468</strain>
    </source>
</reference>
<evidence type="ECO:0000313" key="11">
    <source>
        <dbReference type="EMBL" id="KAJ1917309.1"/>
    </source>
</evidence>
<dbReference type="InterPro" id="IPR040122">
    <property type="entry name" value="Importin_beta"/>
</dbReference>
<accession>A0A9W8A385</accession>
<evidence type="ECO:0000256" key="3">
    <source>
        <dbReference type="ARBA" id="ARBA00022448"/>
    </source>
</evidence>
<name>A0A9W8A385_9FUNG</name>
<protein>
    <recommendedName>
        <fullName evidence="10">Importin N-terminal domain-containing protein</fullName>
    </recommendedName>
</protein>
<keyword evidence="4" id="KW-0963">Cytoplasm</keyword>
<dbReference type="Pfam" id="PF13513">
    <property type="entry name" value="HEAT_EZ"/>
    <property type="match status" value="2"/>
</dbReference>
<dbReference type="Proteomes" id="UP001150538">
    <property type="component" value="Unassembled WGS sequence"/>
</dbReference>
<keyword evidence="5" id="KW-0677">Repeat</keyword>
<evidence type="ECO:0000256" key="7">
    <source>
        <dbReference type="ARBA" id="ARBA00023242"/>
    </source>
</evidence>
<gene>
    <name evidence="11" type="ORF">H4219_003268</name>
</gene>
<feature type="compositionally biased region" description="Acidic residues" evidence="9">
    <location>
        <begin position="357"/>
        <end position="371"/>
    </location>
</feature>
<evidence type="ECO:0000256" key="8">
    <source>
        <dbReference type="ARBA" id="ARBA00038423"/>
    </source>
</evidence>
<evidence type="ECO:0000256" key="6">
    <source>
        <dbReference type="ARBA" id="ARBA00022927"/>
    </source>
</evidence>
<evidence type="ECO:0000256" key="4">
    <source>
        <dbReference type="ARBA" id="ARBA00022490"/>
    </source>
</evidence>
<comment type="similarity">
    <text evidence="8">Belongs to the importin beta family. Importin beta-2 subfamily.</text>
</comment>
<keyword evidence="7" id="KW-0539">Nucleus</keyword>
<dbReference type="AlphaFoldDB" id="A0A9W8A385"/>
<evidence type="ECO:0000256" key="5">
    <source>
        <dbReference type="ARBA" id="ARBA00022737"/>
    </source>
</evidence>
<dbReference type="InterPro" id="IPR001494">
    <property type="entry name" value="Importin-beta_N"/>
</dbReference>
<dbReference type="Gene3D" id="1.25.10.10">
    <property type="entry name" value="Leucine-rich Repeat Variant"/>
    <property type="match status" value="1"/>
</dbReference>
<evidence type="ECO:0000259" key="10">
    <source>
        <dbReference type="PROSITE" id="PS50166"/>
    </source>
</evidence>
<keyword evidence="3" id="KW-0813">Transport</keyword>
<dbReference type="EMBL" id="JANBPU010000075">
    <property type="protein sequence ID" value="KAJ1917309.1"/>
    <property type="molecule type" value="Genomic_DNA"/>
</dbReference>
<evidence type="ECO:0000256" key="2">
    <source>
        <dbReference type="ARBA" id="ARBA00004496"/>
    </source>
</evidence>
<evidence type="ECO:0000256" key="1">
    <source>
        <dbReference type="ARBA" id="ARBA00004123"/>
    </source>
</evidence>
<feature type="region of interest" description="Disordered" evidence="9">
    <location>
        <begin position="327"/>
        <end position="371"/>
    </location>
</feature>
<dbReference type="InterPro" id="IPR011989">
    <property type="entry name" value="ARM-like"/>
</dbReference>
<comment type="caution">
    <text evidence="11">The sequence shown here is derived from an EMBL/GenBank/DDBJ whole genome shotgun (WGS) entry which is preliminary data.</text>
</comment>
<dbReference type="SMART" id="SM00913">
    <property type="entry name" value="IBN_N"/>
    <property type="match status" value="1"/>
</dbReference>
<feature type="domain" description="Importin N-terminal" evidence="10">
    <location>
        <begin position="31"/>
        <end position="99"/>
    </location>
</feature>
<keyword evidence="6" id="KW-0653">Protein transport</keyword>
<dbReference type="PANTHER" id="PTHR10527">
    <property type="entry name" value="IMPORTIN BETA"/>
    <property type="match status" value="1"/>
</dbReference>
<sequence length="902" mass="100955">MEWKPEPSSLMQLIELLKNTQSSDNQVQHLNHQRLDELRKVPDFINYLLYVLTSMSDQPAPVRAVAGLLLKNNVRQDFFNISPEVLSYVKQKAIESIGDADTLVRHTLGTIIATIVKLGTISGWPEVLSSLLQLLGSSQFNVVDGAWDVLHKICEECSPDLEKPLPDGTRPLNVMIPEFLKFFSHENAHICNCAIETTTIFVSMHSEQMQQFMDGFVTEIFKQANHTDSNVRRSVCKGVVAILETRPDKLLPEMENVVNYMLFSTQSDDKTLAMEACEFWLSFCEQDEMVYHLKPHLGNIVPVLLKSMVYDEEDLLLLDADEEDAVVPDSEQDIKPRHHQARTHDHHTANQNSASGEGEDDDDEDYDDDDDDEIYGDWNLRKCSAASIDVMATVFSDEILEYIIPYLKEQLFSDDWKIKEAGILALGAIAEGCMGGMKPHLPTLLPFLVQAIDHKKALVRSISCWTASRYANWVIYGEDPEQKKKYFEPLLEVLLHHLLDNNKRVQEAACSAFATLEEEAGTNINPYVQPVLNTLVRCFDKYQKKNLIILYDAVGTLAEAVGPELNTPENINIIMPVLMARWNALKEDDHEAFPLFECMSAVALSLGAGFEGPAATVYPRCIKIIQQTLHQSQQATQDPNIEMPDKDLVIVSLDLISAIIQALGSGSSPLVGNAEYPLFQMIAMCMVDYVADVRQSAFALLGDLTMFSFEHVKPHFVSIMSQLIPQIDPGYAYINVCNNATWSAGELALKADKETLAPYIQPMLERLLPLLDNPNTPSTLAENAAITLGRLGLVAPDSIAPHLHQFALKWCVVLAPVRDNDEKSSAFKGMCHLISQRPQAIESAFVPFVHAVLQYQTPDQELAQMFVATLNGLKQLIGDKWEGSLSNIGSEGRELLKQRYNV</sequence>
<organism evidence="11 12">
    <name type="scientific">Mycoemilia scoparia</name>
    <dbReference type="NCBI Taxonomy" id="417184"/>
    <lineage>
        <taxon>Eukaryota</taxon>
        <taxon>Fungi</taxon>
        <taxon>Fungi incertae sedis</taxon>
        <taxon>Zoopagomycota</taxon>
        <taxon>Kickxellomycotina</taxon>
        <taxon>Kickxellomycetes</taxon>
        <taxon>Kickxellales</taxon>
        <taxon>Kickxellaceae</taxon>
        <taxon>Mycoemilia</taxon>
    </lineage>
</organism>
<dbReference type="InterPro" id="IPR016024">
    <property type="entry name" value="ARM-type_fold"/>
</dbReference>
<dbReference type="GO" id="GO:0006606">
    <property type="term" value="P:protein import into nucleus"/>
    <property type="evidence" value="ECO:0007669"/>
    <property type="project" value="InterPro"/>
</dbReference>
<evidence type="ECO:0000313" key="12">
    <source>
        <dbReference type="Proteomes" id="UP001150538"/>
    </source>
</evidence>
<dbReference type="GO" id="GO:0031267">
    <property type="term" value="F:small GTPase binding"/>
    <property type="evidence" value="ECO:0007669"/>
    <property type="project" value="InterPro"/>
</dbReference>
<dbReference type="GO" id="GO:0031981">
    <property type="term" value="C:nuclear lumen"/>
    <property type="evidence" value="ECO:0007669"/>
    <property type="project" value="UniProtKB-ARBA"/>
</dbReference>
<proteinExistence type="inferred from homology"/>
<dbReference type="PROSITE" id="PS50166">
    <property type="entry name" value="IMPORTIN_B_NT"/>
    <property type="match status" value="1"/>
</dbReference>
<comment type="subcellular location">
    <subcellularLocation>
        <location evidence="2">Cytoplasm</location>
    </subcellularLocation>
    <subcellularLocation>
        <location evidence="1">Nucleus</location>
    </subcellularLocation>
</comment>
<dbReference type="SUPFAM" id="SSF48371">
    <property type="entry name" value="ARM repeat"/>
    <property type="match status" value="1"/>
</dbReference>